<evidence type="ECO:0000313" key="2">
    <source>
        <dbReference type="Proteomes" id="UP001177260"/>
    </source>
</evidence>
<name>A0ACC3BD84_9EURO</name>
<dbReference type="EMBL" id="JAOPJF010000007">
    <property type="protein sequence ID" value="KAK1148460.1"/>
    <property type="molecule type" value="Genomic_DNA"/>
</dbReference>
<reference evidence="1 2" key="1">
    <citation type="journal article" date="2023" name="ACS Omega">
        <title>Identification of the Neoaspergillic Acid Biosynthesis Gene Cluster by Establishing an In Vitro CRISPR-Ribonucleoprotein Genetic System in Aspergillus melleus.</title>
        <authorList>
            <person name="Yuan B."/>
            <person name="Grau M.F."/>
            <person name="Murata R.M."/>
            <person name="Torok T."/>
            <person name="Venkateswaran K."/>
            <person name="Stajich J.E."/>
            <person name="Wang C.C.C."/>
        </authorList>
    </citation>
    <scope>NUCLEOTIDE SEQUENCE [LARGE SCALE GENOMIC DNA]</scope>
    <source>
        <strain evidence="1 2">IMV 1140</strain>
    </source>
</reference>
<evidence type="ECO:0000313" key="1">
    <source>
        <dbReference type="EMBL" id="KAK1148460.1"/>
    </source>
</evidence>
<proteinExistence type="predicted"/>
<comment type="caution">
    <text evidence="1">The sequence shown here is derived from an EMBL/GenBank/DDBJ whole genome shotgun (WGS) entry which is preliminary data.</text>
</comment>
<accession>A0ACC3BD84</accession>
<protein>
    <submittedName>
        <fullName evidence="1">Uncharacterized protein</fullName>
    </submittedName>
</protein>
<sequence>MATQSYFKKLPETEASWRRAATAADVVQKTLGSYQGLRSGSKTTQTQFLLYRTICPKIKKPGDFNGANFNLAQNLATARARLAASQDFQDYLAVVGTDNQPANVTRFEDVHEQQREVIRGLDNPDDPLKKHDEDVVNACFILMLQRILKTDSLDGPLPMTKKWRLSKIRLTADFSTTSQTRRGVASRQHRYTAITDGQLQDIATGKIEAIVECKLRERKYHSPDCDMQEVSEALALIKQYPDARSKEEHQRVTVSQDGRELYISFHNYDNSWLDYVENQTLTAKTSLMTTRRSNEDRFHCTSILKFVIPGRKVDWVLSNEPAPHRGAEV</sequence>
<dbReference type="Proteomes" id="UP001177260">
    <property type="component" value="Unassembled WGS sequence"/>
</dbReference>
<keyword evidence="2" id="KW-1185">Reference proteome</keyword>
<organism evidence="1 2">
    <name type="scientific">Aspergillus melleus</name>
    <dbReference type="NCBI Taxonomy" id="138277"/>
    <lineage>
        <taxon>Eukaryota</taxon>
        <taxon>Fungi</taxon>
        <taxon>Dikarya</taxon>
        <taxon>Ascomycota</taxon>
        <taxon>Pezizomycotina</taxon>
        <taxon>Eurotiomycetes</taxon>
        <taxon>Eurotiomycetidae</taxon>
        <taxon>Eurotiales</taxon>
        <taxon>Aspergillaceae</taxon>
        <taxon>Aspergillus</taxon>
        <taxon>Aspergillus subgen. Circumdati</taxon>
    </lineage>
</organism>
<gene>
    <name evidence="1" type="ORF">N8T08_009465</name>
</gene>